<name>A1ZHS8_MICM2</name>
<dbReference type="Gene3D" id="3.40.50.1820">
    <property type="entry name" value="alpha/beta hydrolase"/>
    <property type="match status" value="1"/>
</dbReference>
<proteinExistence type="predicted"/>
<dbReference type="AlphaFoldDB" id="A1ZHS8"/>
<dbReference type="RefSeq" id="WP_002695645.1">
    <property type="nucleotide sequence ID" value="NZ_AAWS01000008.1"/>
</dbReference>
<organism evidence="2 3">
    <name type="scientific">Microscilla marina ATCC 23134</name>
    <dbReference type="NCBI Taxonomy" id="313606"/>
    <lineage>
        <taxon>Bacteria</taxon>
        <taxon>Pseudomonadati</taxon>
        <taxon>Bacteroidota</taxon>
        <taxon>Cytophagia</taxon>
        <taxon>Cytophagales</taxon>
        <taxon>Microscillaceae</taxon>
        <taxon>Microscilla</taxon>
    </lineage>
</organism>
<feature type="domain" description="Dienelactone hydrolase" evidence="1">
    <location>
        <begin position="27"/>
        <end position="234"/>
    </location>
</feature>
<dbReference type="Proteomes" id="UP000004095">
    <property type="component" value="Unassembled WGS sequence"/>
</dbReference>
<comment type="caution">
    <text evidence="2">The sequence shown here is derived from an EMBL/GenBank/DDBJ whole genome shotgun (WGS) entry which is preliminary data.</text>
</comment>
<dbReference type="PANTHER" id="PTHR22946">
    <property type="entry name" value="DIENELACTONE HYDROLASE DOMAIN-CONTAINING PROTEIN-RELATED"/>
    <property type="match status" value="1"/>
</dbReference>
<reference evidence="2 3" key="1">
    <citation type="submission" date="2007-01" db="EMBL/GenBank/DDBJ databases">
        <authorList>
            <person name="Haygood M."/>
            <person name="Podell S."/>
            <person name="Anderson C."/>
            <person name="Hopkinson B."/>
            <person name="Roe K."/>
            <person name="Barbeau K."/>
            <person name="Gaasterland T."/>
            <person name="Ferriera S."/>
            <person name="Johnson J."/>
            <person name="Kravitz S."/>
            <person name="Beeson K."/>
            <person name="Sutton G."/>
            <person name="Rogers Y.-H."/>
            <person name="Friedman R."/>
            <person name="Frazier M."/>
            <person name="Venter J.C."/>
        </authorList>
    </citation>
    <scope>NUCLEOTIDE SEQUENCE [LARGE SCALE GENOMIC DNA]</scope>
    <source>
        <strain evidence="2 3">ATCC 23134</strain>
    </source>
</reference>
<dbReference type="InterPro" id="IPR002925">
    <property type="entry name" value="Dienelactn_hydro"/>
</dbReference>
<dbReference type="eggNOG" id="COG0412">
    <property type="taxonomic scope" value="Bacteria"/>
</dbReference>
<evidence type="ECO:0000313" key="3">
    <source>
        <dbReference type="Proteomes" id="UP000004095"/>
    </source>
</evidence>
<dbReference type="PANTHER" id="PTHR22946:SF0">
    <property type="entry name" value="DIENELACTONE HYDROLASE DOMAIN-CONTAINING PROTEIN"/>
    <property type="match status" value="1"/>
</dbReference>
<accession>A1ZHS8</accession>
<dbReference type="InterPro" id="IPR050261">
    <property type="entry name" value="FrsA_esterase"/>
</dbReference>
<evidence type="ECO:0000259" key="1">
    <source>
        <dbReference type="Pfam" id="PF01738"/>
    </source>
</evidence>
<dbReference type="SUPFAM" id="SSF53474">
    <property type="entry name" value="alpha/beta-Hydrolases"/>
    <property type="match status" value="1"/>
</dbReference>
<protein>
    <submittedName>
        <fullName evidence="2">Dienelactone hydrolase family protein</fullName>
    </submittedName>
</protein>
<keyword evidence="2" id="KW-0378">Hydrolase</keyword>
<dbReference type="InterPro" id="IPR029058">
    <property type="entry name" value="AB_hydrolase_fold"/>
</dbReference>
<dbReference type="OrthoDB" id="9787933at2"/>
<dbReference type="GO" id="GO:0016787">
    <property type="term" value="F:hydrolase activity"/>
    <property type="evidence" value="ECO:0007669"/>
    <property type="project" value="UniProtKB-KW"/>
</dbReference>
<sequence length="237" mass="26153">MIKTETITYHDAQGNAFEGTINWDDATQQKRPGILVVHTFKGQGEFDNQKAVALASMGYVGFAIDLYGKGRRASVKEEAQALMDELNNDRPLLLQRMELALDVLKKHALTDTGQLGAVGFCFGGKAVLDLARSGAHLQGVVSFHGVYDAPVMSHPTPIKAAVLVLHGWEDPLATPEQTVALAHELTERKADWQILAFGHTGHAFTNPSANQPGMFYQPDTDRRAWQAMKQLFEEKFH</sequence>
<dbReference type="EMBL" id="AAWS01000008">
    <property type="protein sequence ID" value="EAY30085.1"/>
    <property type="molecule type" value="Genomic_DNA"/>
</dbReference>
<evidence type="ECO:0000313" key="2">
    <source>
        <dbReference type="EMBL" id="EAY30085.1"/>
    </source>
</evidence>
<gene>
    <name evidence="2" type="ORF">M23134_05418</name>
</gene>
<keyword evidence="3" id="KW-1185">Reference proteome</keyword>
<dbReference type="Pfam" id="PF01738">
    <property type="entry name" value="DLH"/>
    <property type="match status" value="1"/>
</dbReference>